<feature type="compositionally biased region" description="Basic residues" evidence="1">
    <location>
        <begin position="270"/>
        <end position="281"/>
    </location>
</feature>
<dbReference type="AlphaFoldDB" id="A0A9P0JN35"/>
<sequence length="281" mass="32279">MNSLLTKKMNFFLHAVLVLCLDYCLGATKVINPGATDLKVVDLHADSKEVEDRSVWRDIMLATKMTSALERRDILDTLILGIEVGEDVPGLPTWLQKCMKMWERTLKFVQPVFYGVFPKTKPPGAKAMKLPFKLPLVHINVGTIYKIVKHCINVILYPPLLVSDIRNSPKELVKAGKYIMRGEKKLMKVIPKSLPKILHWLEDFPKKLSNGTIKVPFFLRHILQHGQSKKSLKSKRSKKRYNLNFDYMNMLGKVLQHPHMGDEPPEKRNKQLKKIVKSSET</sequence>
<organism evidence="3 4">
    <name type="scientific">Acanthoscelides obtectus</name>
    <name type="common">Bean weevil</name>
    <name type="synonym">Bruchus obtectus</name>
    <dbReference type="NCBI Taxonomy" id="200917"/>
    <lineage>
        <taxon>Eukaryota</taxon>
        <taxon>Metazoa</taxon>
        <taxon>Ecdysozoa</taxon>
        <taxon>Arthropoda</taxon>
        <taxon>Hexapoda</taxon>
        <taxon>Insecta</taxon>
        <taxon>Pterygota</taxon>
        <taxon>Neoptera</taxon>
        <taxon>Endopterygota</taxon>
        <taxon>Coleoptera</taxon>
        <taxon>Polyphaga</taxon>
        <taxon>Cucujiformia</taxon>
        <taxon>Chrysomeloidea</taxon>
        <taxon>Chrysomelidae</taxon>
        <taxon>Bruchinae</taxon>
        <taxon>Bruchini</taxon>
        <taxon>Acanthoscelides</taxon>
    </lineage>
</organism>
<feature type="chain" id="PRO_5040274183" evidence="2">
    <location>
        <begin position="27"/>
        <end position="281"/>
    </location>
</feature>
<gene>
    <name evidence="3" type="ORF">ACAOBT_LOCUS1599</name>
</gene>
<evidence type="ECO:0000256" key="1">
    <source>
        <dbReference type="SAM" id="MobiDB-lite"/>
    </source>
</evidence>
<dbReference type="EMBL" id="CAKOFQ010006666">
    <property type="protein sequence ID" value="CAH1956504.1"/>
    <property type="molecule type" value="Genomic_DNA"/>
</dbReference>
<accession>A0A9P0JN35</accession>
<proteinExistence type="predicted"/>
<evidence type="ECO:0000256" key="2">
    <source>
        <dbReference type="SAM" id="SignalP"/>
    </source>
</evidence>
<feature type="region of interest" description="Disordered" evidence="1">
    <location>
        <begin position="258"/>
        <end position="281"/>
    </location>
</feature>
<keyword evidence="4" id="KW-1185">Reference proteome</keyword>
<evidence type="ECO:0000313" key="4">
    <source>
        <dbReference type="Proteomes" id="UP001152888"/>
    </source>
</evidence>
<reference evidence="3" key="1">
    <citation type="submission" date="2022-03" db="EMBL/GenBank/DDBJ databases">
        <authorList>
            <person name="Sayadi A."/>
        </authorList>
    </citation>
    <scope>NUCLEOTIDE SEQUENCE</scope>
</reference>
<dbReference type="Proteomes" id="UP001152888">
    <property type="component" value="Unassembled WGS sequence"/>
</dbReference>
<feature type="compositionally biased region" description="Basic and acidic residues" evidence="1">
    <location>
        <begin position="259"/>
        <end position="269"/>
    </location>
</feature>
<dbReference type="OrthoDB" id="6751491at2759"/>
<keyword evidence="2" id="KW-0732">Signal</keyword>
<protein>
    <submittedName>
        <fullName evidence="3">Uncharacterized protein</fullName>
    </submittedName>
</protein>
<feature type="signal peptide" evidence="2">
    <location>
        <begin position="1"/>
        <end position="26"/>
    </location>
</feature>
<name>A0A9P0JN35_ACAOB</name>
<comment type="caution">
    <text evidence="3">The sequence shown here is derived from an EMBL/GenBank/DDBJ whole genome shotgun (WGS) entry which is preliminary data.</text>
</comment>
<evidence type="ECO:0000313" key="3">
    <source>
        <dbReference type="EMBL" id="CAH1956504.1"/>
    </source>
</evidence>